<name>A0A7L4ZFX7_9FLAO</name>
<dbReference type="Pfam" id="PF00501">
    <property type="entry name" value="AMP-binding"/>
    <property type="match status" value="1"/>
</dbReference>
<dbReference type="GO" id="GO:0003824">
    <property type="term" value="F:catalytic activity"/>
    <property type="evidence" value="ECO:0007669"/>
    <property type="project" value="InterPro"/>
</dbReference>
<dbReference type="SUPFAM" id="SSF47336">
    <property type="entry name" value="ACP-like"/>
    <property type="match status" value="1"/>
</dbReference>
<dbReference type="PROSITE" id="PS50075">
    <property type="entry name" value="CARRIER"/>
    <property type="match status" value="1"/>
</dbReference>
<dbReference type="RefSeq" id="WP_160128142.1">
    <property type="nucleotide sequence ID" value="NZ_CP019288.1"/>
</dbReference>
<dbReference type="SUPFAM" id="SSF56801">
    <property type="entry name" value="Acetyl-CoA synthetase-like"/>
    <property type="match status" value="1"/>
</dbReference>
<keyword evidence="1" id="KW-0596">Phosphopantetheine</keyword>
<reference evidence="4 5" key="1">
    <citation type="journal article" date="2013" name="Int. J. Syst. Evol. Microbiol.">
        <title>Kordia antarctica sp. nov., isolated from Antarctic seawater.</title>
        <authorList>
            <person name="Baek K."/>
            <person name="Choi A."/>
            <person name="Kang I."/>
            <person name="Lee K."/>
            <person name="Cho J.C."/>
        </authorList>
    </citation>
    <scope>NUCLEOTIDE SEQUENCE [LARGE SCALE GENOMIC DNA]</scope>
    <source>
        <strain evidence="4 5">IMCC3317</strain>
    </source>
</reference>
<sequence length="1983" mass="226596">MENIKVKSAKSILKELITKNIKVQLDEKAGNIEVTGNVNSLTQDNILDIKGYKEEIIELLKTRVKFKNQSFQTIKEAPKGESYPLSNAQLRLWILSQYREASVAYNMPMHIYLNGSYEIDSFKKAIHAVIERHEILRTVFRKNDKEKVCQWILSAEQLNFKIDYQDYRTSENSDGEVEKYVLGDAYIPFDLEKGPLFRASLLQLSEDEYIFYFNLHHIISDGWSMEVLTGDVMNYYESFVLGKTPEITPLRIQYKDYTIWQLDQLTSNGYQEHKEYWESKLYGKIPTIDLPSTKIRPRVKTYKGHSLSTFIAADDIRNLRKFIDAEGGSLFFSLLGICNVLFYKYLSEKDITIGTIIAGRDHIDLEDQIGFYVNTLALRTQMDSNESFVAFYNRLKDDLAIAFNHQVYPFDHLVENINSNGDTSRSAIFDIMLILQNIGEGKRDVSVVDEHIISDRGACIAKFDLNITFKEEGEYLSFDVEYNTDVYEKEMVMQIMRHFKQLLHTVVSNPEKPIEAVELLSAVEKKELIQTLNDTEVTLSKQETILDLFQNQVVKSSEKIAIVSEEQKYTYVQLDQLSNQIADCLIKNYNIGSGDIVAIKMERNKWILPCILAIVKTGAAYLPIDTLSIPEREQFILDDANAKLLITTSNNVLDAAIYKGTQFVVDADFDPTAYASKPVNNIQSENDPVYIIYTSGSTGNPKGTLIQHHALLNYITWGKKYYLETLEEISFGLFTSIAFDLTVTSLFLPLVSGGTLTTYSSKDISFVLKDYIDKGISCIKLTPAHITLLDSLELKSDALKIAIVGGDALHRNHVDILRSINPKIKIYNEYGPTEATVGCIVHEVKAEELIVIGKPIDNTQVYIINEHDQLQPKGVIGELCIAGKGLSKGYINQPELTKEKFIENPFKAGELLYKTGDMAKRLPDGNIHFIGRVDDQVKIRGHRVEISEIEQYILQKPTIKDVAVIAKNTAAGKELVAYITTNEEEIEKVSDLHVFLSKRVPDYMIPGKFILLNEFPLTINGKVDKEKLQETNGRALSSEVVYEAPTTFEEKLMMEILQDIFKEDKISINDNFYHIGGDSIKSFQIINKIKQKGYSLKVEDILMYPIIKELAEHVVLNTYIIDQSEVIGDVKLTPIQLYLFNSPTIKNYSHNNQSAVLKSKEPIHSESLEKCAQKLVAHHDALRMTFTQTENEWKQYNTPINNDLTFVTFHDLSQEEDSLKMMGELANDIQKSFDLSKGPLFKIGHFRLQDGDYLALIVHHLVIDGISWRIILEDIASLYTNIKKEEELLLPLKSDSYKKWAKTLHSYSQSEVLEKELVYWREMCNQEIKGIPTDRPIEKETHKLDGTAHFVLDKKTTTLLKTEVPSMFNTEINDVLTTAFGLALKDVFDVDKCVIKMETHGREHIVKDIDVSRTVGWFTSIYPFVLDNASESSIKNLLKIKKDFRDVPNKGIGFWIAKYLKQASLKELKPTVEFNYLGDFGDSVGAGEGVFEYASAYIGESSDAGINSDVLISILGIEAMGELTLSYAYPTSLFDEDTMNALIKAYEKNLRGLIDDILSSEPSDYIEKAVKKTHYPVSHNQRYLMNNAQSVGMLGPYYYRFESEDKLRKTFQKFIEHYPVLAIKYTELDGAIIQTPIAATEVDFDVQIVNYSDEEKVEEISRNYLTDPYKTIDGQLIRLFVGINEDNGQSFLLVGIHHCLTDHHTNTIIGESLTNFLSDIKIIGDKTTNVDFVNWQQEFLQSETGNEYRKYWKNLLGSITYPTLKMLNSKNNTGDVSEIFYIENDLLSKLNDIHLKTNLPITGVLMAIHKKMMQDIFHVDSGIQITIANGREQQDENFDFAQNLGVMHNLLPLPYTEIESEAYEAFIRKGYTEYIKARAYQQIPYNMIKNDFNAEKGIDLDSHTKGIFSFRYVNNTNSEQEERKDHTRTTPFEMDSRINMTCVSSKNSIEIELVYPKSLAVENKVERYRPYFINILELFTENL</sequence>
<dbReference type="FunFam" id="2.30.38.10:FF:000001">
    <property type="entry name" value="Non-ribosomal peptide synthetase PvdI"/>
    <property type="match status" value="1"/>
</dbReference>
<dbReference type="Pfam" id="PF00550">
    <property type="entry name" value="PP-binding"/>
    <property type="match status" value="1"/>
</dbReference>
<dbReference type="InterPro" id="IPR001242">
    <property type="entry name" value="Condensation_dom"/>
</dbReference>
<dbReference type="InterPro" id="IPR009081">
    <property type="entry name" value="PP-bd_ACP"/>
</dbReference>
<dbReference type="PROSITE" id="PS00455">
    <property type="entry name" value="AMP_BINDING"/>
    <property type="match status" value="1"/>
</dbReference>
<dbReference type="InterPro" id="IPR045851">
    <property type="entry name" value="AMP-bd_C_sf"/>
</dbReference>
<dbReference type="Gene3D" id="1.10.1200.10">
    <property type="entry name" value="ACP-like"/>
    <property type="match status" value="1"/>
</dbReference>
<feature type="domain" description="Carrier" evidence="3">
    <location>
        <begin position="1044"/>
        <end position="1118"/>
    </location>
</feature>
<dbReference type="PANTHER" id="PTHR45398">
    <property type="match status" value="1"/>
</dbReference>
<dbReference type="InterPro" id="IPR000873">
    <property type="entry name" value="AMP-dep_synth/lig_dom"/>
</dbReference>
<dbReference type="NCBIfam" id="TIGR01720">
    <property type="entry name" value="NRPS-para261"/>
    <property type="match status" value="1"/>
</dbReference>
<dbReference type="InterPro" id="IPR036736">
    <property type="entry name" value="ACP-like_sf"/>
</dbReference>
<dbReference type="CDD" id="cd05930">
    <property type="entry name" value="A_NRPS"/>
    <property type="match status" value="1"/>
</dbReference>
<dbReference type="Gene3D" id="3.30.559.10">
    <property type="entry name" value="Chloramphenicol acetyltransferase-like domain"/>
    <property type="match status" value="3"/>
</dbReference>
<dbReference type="PANTHER" id="PTHR45398:SF1">
    <property type="entry name" value="ENZYME, PUTATIVE (JCVI)-RELATED"/>
    <property type="match status" value="1"/>
</dbReference>
<dbReference type="CDD" id="cd19531">
    <property type="entry name" value="LCL_NRPS-like"/>
    <property type="match status" value="1"/>
</dbReference>
<dbReference type="InterPro" id="IPR010071">
    <property type="entry name" value="AA_adenyl_dom"/>
</dbReference>
<gene>
    <name evidence="4" type="primary">srfAA</name>
    <name evidence="4" type="ORF">IMCC3317_07450</name>
</gene>
<evidence type="ECO:0000256" key="2">
    <source>
        <dbReference type="ARBA" id="ARBA00022553"/>
    </source>
</evidence>
<evidence type="ECO:0000256" key="1">
    <source>
        <dbReference type="ARBA" id="ARBA00022450"/>
    </source>
</evidence>
<dbReference type="Gene3D" id="2.30.38.10">
    <property type="entry name" value="Luciferase, Domain 3"/>
    <property type="match status" value="1"/>
</dbReference>
<dbReference type="EMBL" id="CP019288">
    <property type="protein sequence ID" value="QHI35399.1"/>
    <property type="molecule type" value="Genomic_DNA"/>
</dbReference>
<dbReference type="OrthoDB" id="9778690at2"/>
<dbReference type="Proteomes" id="UP000464657">
    <property type="component" value="Chromosome"/>
</dbReference>
<dbReference type="InterPro" id="IPR010060">
    <property type="entry name" value="NRPS_synth"/>
</dbReference>
<dbReference type="Gene3D" id="3.30.559.30">
    <property type="entry name" value="Nonribosomal peptide synthetase, condensation domain"/>
    <property type="match status" value="3"/>
</dbReference>
<dbReference type="Pfam" id="PF13193">
    <property type="entry name" value="AMP-binding_C"/>
    <property type="match status" value="1"/>
</dbReference>
<dbReference type="SUPFAM" id="SSF52777">
    <property type="entry name" value="CoA-dependent acyltransferases"/>
    <property type="match status" value="6"/>
</dbReference>
<evidence type="ECO:0000313" key="4">
    <source>
        <dbReference type="EMBL" id="QHI35399.1"/>
    </source>
</evidence>
<dbReference type="KEGG" id="kan:IMCC3317_07450"/>
<dbReference type="InterPro" id="IPR023213">
    <property type="entry name" value="CAT-like_dom_sf"/>
</dbReference>
<dbReference type="NCBIfam" id="TIGR01733">
    <property type="entry name" value="AA-adenyl-dom"/>
    <property type="match status" value="1"/>
</dbReference>
<dbReference type="InterPro" id="IPR020845">
    <property type="entry name" value="AMP-binding_CS"/>
</dbReference>
<dbReference type="Gene3D" id="3.40.50.980">
    <property type="match status" value="2"/>
</dbReference>
<evidence type="ECO:0000313" key="5">
    <source>
        <dbReference type="Proteomes" id="UP000464657"/>
    </source>
</evidence>
<accession>A0A7L4ZFX7</accession>
<keyword evidence="5" id="KW-1185">Reference proteome</keyword>
<dbReference type="Pfam" id="PF00668">
    <property type="entry name" value="Condensation"/>
    <property type="match status" value="3"/>
</dbReference>
<dbReference type="Gene3D" id="3.30.300.30">
    <property type="match status" value="1"/>
</dbReference>
<dbReference type="CDD" id="cd19534">
    <property type="entry name" value="E_NRPS"/>
    <property type="match status" value="1"/>
</dbReference>
<protein>
    <submittedName>
        <fullName evidence="4">Surfactin synthase subunit 1</fullName>
    </submittedName>
</protein>
<dbReference type="InterPro" id="IPR025110">
    <property type="entry name" value="AMP-bd_C"/>
</dbReference>
<keyword evidence="2" id="KW-0597">Phosphoprotein</keyword>
<proteinExistence type="predicted"/>
<evidence type="ECO:0000259" key="3">
    <source>
        <dbReference type="PROSITE" id="PS50075"/>
    </source>
</evidence>
<organism evidence="4 5">
    <name type="scientific">Kordia antarctica</name>
    <dbReference type="NCBI Taxonomy" id="1218801"/>
    <lineage>
        <taxon>Bacteria</taxon>
        <taxon>Pseudomonadati</taxon>
        <taxon>Bacteroidota</taxon>
        <taxon>Flavobacteriia</taxon>
        <taxon>Flavobacteriales</taxon>
        <taxon>Flavobacteriaceae</taxon>
        <taxon>Kordia</taxon>
    </lineage>
</organism>